<keyword evidence="2" id="KW-1185">Reference proteome</keyword>
<dbReference type="EMBL" id="CP107052">
    <property type="protein sequence ID" value="UYH52138.1"/>
    <property type="molecule type" value="Genomic_DNA"/>
</dbReference>
<reference evidence="1" key="1">
    <citation type="submission" date="2022-10" db="EMBL/GenBank/DDBJ databases">
        <title>Candidatus Kirkpatrella diaphorinas gen. nov., sp. nov., an uncultured endosymbiont identified in a population of Diaphorina citri from Hawaii.</title>
        <authorList>
            <person name="Henry E.M."/>
            <person name="Carlson C.R."/>
            <person name="Kuo Y.-W."/>
        </authorList>
    </citation>
    <scope>NUCLEOTIDE SEQUENCE</scope>
    <source>
        <strain evidence="1">CADCRV1</strain>
    </source>
</reference>
<evidence type="ECO:0000313" key="2">
    <source>
        <dbReference type="Proteomes" id="UP001163831"/>
    </source>
</evidence>
<accession>A0ABY6GMN8</accession>
<organism evidence="1 2">
    <name type="scientific">Candidatus Kirkpatrickella diaphorinae</name>
    <dbReference type="NCBI Taxonomy" id="2984322"/>
    <lineage>
        <taxon>Bacteria</taxon>
        <taxon>Pseudomonadati</taxon>
        <taxon>Pseudomonadota</taxon>
        <taxon>Alphaproteobacteria</taxon>
        <taxon>Acetobacterales</taxon>
        <taxon>Acetobacteraceae</taxon>
        <taxon>Candidatus Kirkpatrickella</taxon>
    </lineage>
</organism>
<protein>
    <recommendedName>
        <fullName evidence="3">HNH endonuclease</fullName>
    </recommendedName>
</protein>
<name>A0ABY6GMN8_9PROT</name>
<sequence length="271" mass="31397">MSEVKKRRRNREREEALKRSDQCIYCGEKADSVDHFPPRSFFREGQWPKNYAFPACMACNNGKGEDEQVIGKFLKMQNLDPVKDPDFQKFVDGVRMSRPDLFEKIKVIEGEEAKRALRELAGNDESAAKLAIDGAKVIDFPASLNNFLTNFSGWLGRSLYFQHVGRIHLGEVFTRIFTLQAFERPELRRSLDLHIQRPTIARGKDLSKQFYYRYLVMDRTFSGFIWFGNPQFIFSIVASQNPTVLELNRQFERGGFCIRIPPVKKKGHEGC</sequence>
<proteinExistence type="predicted"/>
<dbReference type="Proteomes" id="UP001163831">
    <property type="component" value="Chromosome"/>
</dbReference>
<evidence type="ECO:0000313" key="1">
    <source>
        <dbReference type="EMBL" id="UYH52138.1"/>
    </source>
</evidence>
<dbReference type="Gene3D" id="1.10.30.50">
    <property type="match status" value="1"/>
</dbReference>
<evidence type="ECO:0008006" key="3">
    <source>
        <dbReference type="Google" id="ProtNLM"/>
    </source>
</evidence>
<gene>
    <name evidence="1" type="ORF">N5W20_04600</name>
</gene>
<dbReference type="RefSeq" id="WP_319807734.1">
    <property type="nucleotide sequence ID" value="NZ_CP107052.1"/>
</dbReference>